<dbReference type="AlphaFoldDB" id="A0AB34KEC5"/>
<feature type="compositionally biased region" description="Low complexity" evidence="1">
    <location>
        <begin position="16"/>
        <end position="28"/>
    </location>
</feature>
<name>A0AB34KEC5_9PEZI</name>
<dbReference type="GeneID" id="96010240"/>
<comment type="caution">
    <text evidence="2">The sequence shown here is derived from an EMBL/GenBank/DDBJ whole genome shotgun (WGS) entry which is preliminary data.</text>
</comment>
<evidence type="ECO:0000256" key="1">
    <source>
        <dbReference type="SAM" id="MobiDB-lite"/>
    </source>
</evidence>
<evidence type="ECO:0000313" key="3">
    <source>
        <dbReference type="Proteomes" id="UP000803884"/>
    </source>
</evidence>
<reference evidence="2 3" key="1">
    <citation type="journal article" date="2020" name="Microbiol. Resour. Announc.">
        <title>Draft Genome Sequence of a Cladosporium Species Isolated from the Mesophotic Ascidian Didemnum maculosum.</title>
        <authorList>
            <person name="Gioti A."/>
            <person name="Siaperas R."/>
            <person name="Nikolaivits E."/>
            <person name="Le Goff G."/>
            <person name="Ouazzani J."/>
            <person name="Kotoulas G."/>
            <person name="Topakas E."/>
        </authorList>
    </citation>
    <scope>NUCLEOTIDE SEQUENCE [LARGE SCALE GENOMIC DNA]</scope>
    <source>
        <strain evidence="2 3">TM138-S3</strain>
    </source>
</reference>
<gene>
    <name evidence="2" type="ORF">WHR41_08798</name>
</gene>
<proteinExistence type="predicted"/>
<keyword evidence="3" id="KW-1185">Reference proteome</keyword>
<protein>
    <submittedName>
        <fullName evidence="2">Uncharacterized protein</fullName>
    </submittedName>
</protein>
<dbReference type="Proteomes" id="UP000803884">
    <property type="component" value="Unassembled WGS sequence"/>
</dbReference>
<accession>A0AB34KEC5</accession>
<dbReference type="RefSeq" id="XP_069225603.1">
    <property type="nucleotide sequence ID" value="XM_069377402.1"/>
</dbReference>
<sequence>MSALPPTTLPTPQPTASPASPNQRSTEQSPPPTPSDDEEELPTVINTDTIPHLTDLLNRPAVRLNEQKRAWVQAKLMAAQMEMKALRRGRRQARRSGSEGEL</sequence>
<organism evidence="2 3">
    <name type="scientific">Cladosporium halotolerans</name>
    <dbReference type="NCBI Taxonomy" id="1052096"/>
    <lineage>
        <taxon>Eukaryota</taxon>
        <taxon>Fungi</taxon>
        <taxon>Dikarya</taxon>
        <taxon>Ascomycota</taxon>
        <taxon>Pezizomycotina</taxon>
        <taxon>Dothideomycetes</taxon>
        <taxon>Dothideomycetidae</taxon>
        <taxon>Cladosporiales</taxon>
        <taxon>Cladosporiaceae</taxon>
        <taxon>Cladosporium</taxon>
    </lineage>
</organism>
<dbReference type="EMBL" id="JAAQHG020000049">
    <property type="protein sequence ID" value="KAL1582496.1"/>
    <property type="molecule type" value="Genomic_DNA"/>
</dbReference>
<feature type="region of interest" description="Disordered" evidence="1">
    <location>
        <begin position="1"/>
        <end position="52"/>
    </location>
</feature>
<evidence type="ECO:0000313" key="2">
    <source>
        <dbReference type="EMBL" id="KAL1582496.1"/>
    </source>
</evidence>